<name>A0A9Q1E4Z9_SYNKA</name>
<dbReference type="AlphaFoldDB" id="A0A9Q1E4Z9"/>
<evidence type="ECO:0000313" key="5">
    <source>
        <dbReference type="Proteomes" id="UP001152622"/>
    </source>
</evidence>
<dbReference type="InterPro" id="IPR013783">
    <property type="entry name" value="Ig-like_fold"/>
</dbReference>
<proteinExistence type="predicted"/>
<feature type="domain" description="Ig-like" evidence="3">
    <location>
        <begin position="17"/>
        <end position="106"/>
    </location>
</feature>
<organism evidence="4 5">
    <name type="scientific">Synaphobranchus kaupii</name>
    <name type="common">Kaup's arrowtooth eel</name>
    <dbReference type="NCBI Taxonomy" id="118154"/>
    <lineage>
        <taxon>Eukaryota</taxon>
        <taxon>Metazoa</taxon>
        <taxon>Chordata</taxon>
        <taxon>Craniata</taxon>
        <taxon>Vertebrata</taxon>
        <taxon>Euteleostomi</taxon>
        <taxon>Actinopterygii</taxon>
        <taxon>Neopterygii</taxon>
        <taxon>Teleostei</taxon>
        <taxon>Anguilliformes</taxon>
        <taxon>Synaphobranchidae</taxon>
        <taxon>Synaphobranchus</taxon>
    </lineage>
</organism>
<feature type="domain" description="Ig-like" evidence="3">
    <location>
        <begin position="223"/>
        <end position="302"/>
    </location>
</feature>
<keyword evidence="1" id="KW-0812">Transmembrane</keyword>
<feature type="transmembrane region" description="Helical" evidence="1">
    <location>
        <begin position="333"/>
        <end position="354"/>
    </location>
</feature>
<dbReference type="SUPFAM" id="SSF48726">
    <property type="entry name" value="Immunoglobulin"/>
    <property type="match status" value="2"/>
</dbReference>
<accession>A0A9Q1E4Z9</accession>
<evidence type="ECO:0000313" key="4">
    <source>
        <dbReference type="EMBL" id="KAJ8332352.1"/>
    </source>
</evidence>
<feature type="chain" id="PRO_5040336212" description="Ig-like domain-containing protein" evidence="2">
    <location>
        <begin position="22"/>
        <end position="645"/>
    </location>
</feature>
<feature type="signal peptide" evidence="2">
    <location>
        <begin position="1"/>
        <end position="21"/>
    </location>
</feature>
<keyword evidence="2" id="KW-0732">Signal</keyword>
<feature type="domain" description="Ig-like" evidence="3">
    <location>
        <begin position="469"/>
        <end position="564"/>
    </location>
</feature>
<dbReference type="PROSITE" id="PS50835">
    <property type="entry name" value="IG_LIKE"/>
    <property type="match status" value="4"/>
</dbReference>
<comment type="caution">
    <text evidence="4">The sequence shown here is derived from an EMBL/GenBank/DDBJ whole genome shotgun (WGS) entry which is preliminary data.</text>
</comment>
<gene>
    <name evidence="4" type="ORF">SKAU_G00427070</name>
</gene>
<dbReference type="Proteomes" id="UP001152622">
    <property type="component" value="Unassembled WGS sequence"/>
</dbReference>
<keyword evidence="5" id="KW-1185">Reference proteome</keyword>
<feature type="domain" description="Ig-like" evidence="3">
    <location>
        <begin position="370"/>
        <end position="449"/>
    </location>
</feature>
<sequence>MGMVLWWTLVWISGFCARLSSEVQPLRSARVKEGSDVTMSCEVSRLPDSATLDWERDREPTANTTLIINQTAHITIHSTDRHSAGKNQSVVLNCEISQVIGSVTLAWLWMRGGRGELVKQEVLREGHPNRILNLTLLGLSEDQLHWACVVFTESMLRAQVPLHLTLPTTPITEPQEIKTGWSTETVVRVVIVVLATLGMLKVLLWYYRRRPQTEDTSTGTQQPSTQHLSVLNEDRGPWNQSVVLNCEISQVIGSVTLAWLWMRGGRGDLVKQEVLREGHPNRILNFTLLGLSEDQLHWACVVFTESMLRAQVPLHLTLPTTPTIKTGWSTETVVRVVIVVVATLGMLKVLLWYYRRRPQTEDTSTGTQQPSTQHLSVLNEDRGPWNQSVVLNCEISQVIGSVTLAWLWMRGGRGDLVKQEVLREGHPNRILNFTLLGLSEDQLHWACVVFTESMLRAQVPLHLTLPTTPTIKTVQPLRSSRVKEGSDVTMSCEVSRLPDSATLDWERDREPTANTTLIINQTAHITIHSTDLQISTVPPGGPYRNQSVVLNCEISQVIGSVTLAWLWMRGGRGELVKQEVLRERHPNRMLNLTLLGLSEDQLHWACVVFTESMLRAQVPLHLTLPTTPITEPQEIKTGKNPQPPL</sequence>
<feature type="transmembrane region" description="Helical" evidence="1">
    <location>
        <begin position="186"/>
        <end position="207"/>
    </location>
</feature>
<dbReference type="Gene3D" id="2.60.40.10">
    <property type="entry name" value="Immunoglobulins"/>
    <property type="match status" value="2"/>
</dbReference>
<dbReference type="InterPro" id="IPR036179">
    <property type="entry name" value="Ig-like_dom_sf"/>
</dbReference>
<dbReference type="PANTHER" id="PTHR46013">
    <property type="entry name" value="VASCULAR CELL ADHESION MOLECULE 1"/>
    <property type="match status" value="1"/>
</dbReference>
<evidence type="ECO:0000256" key="2">
    <source>
        <dbReference type="SAM" id="SignalP"/>
    </source>
</evidence>
<dbReference type="EMBL" id="JAINUF010000028">
    <property type="protein sequence ID" value="KAJ8332352.1"/>
    <property type="molecule type" value="Genomic_DNA"/>
</dbReference>
<evidence type="ECO:0000256" key="1">
    <source>
        <dbReference type="SAM" id="Phobius"/>
    </source>
</evidence>
<keyword evidence="1" id="KW-0472">Membrane</keyword>
<protein>
    <recommendedName>
        <fullName evidence="3">Ig-like domain-containing protein</fullName>
    </recommendedName>
</protein>
<reference evidence="4" key="1">
    <citation type="journal article" date="2023" name="Science">
        <title>Genome structures resolve the early diversification of teleost fishes.</title>
        <authorList>
            <person name="Parey E."/>
            <person name="Louis A."/>
            <person name="Montfort J."/>
            <person name="Bouchez O."/>
            <person name="Roques C."/>
            <person name="Iampietro C."/>
            <person name="Lluch J."/>
            <person name="Castinel A."/>
            <person name="Donnadieu C."/>
            <person name="Desvignes T."/>
            <person name="Floi Bucao C."/>
            <person name="Jouanno E."/>
            <person name="Wen M."/>
            <person name="Mejri S."/>
            <person name="Dirks R."/>
            <person name="Jansen H."/>
            <person name="Henkel C."/>
            <person name="Chen W.J."/>
            <person name="Zahm M."/>
            <person name="Cabau C."/>
            <person name="Klopp C."/>
            <person name="Thompson A.W."/>
            <person name="Robinson-Rechavi M."/>
            <person name="Braasch I."/>
            <person name="Lecointre G."/>
            <person name="Bobe J."/>
            <person name="Postlethwait J.H."/>
            <person name="Berthelot C."/>
            <person name="Roest Crollius H."/>
            <person name="Guiguen Y."/>
        </authorList>
    </citation>
    <scope>NUCLEOTIDE SEQUENCE</scope>
    <source>
        <strain evidence="4">WJC10195</strain>
    </source>
</reference>
<evidence type="ECO:0000259" key="3">
    <source>
        <dbReference type="PROSITE" id="PS50835"/>
    </source>
</evidence>
<dbReference type="OrthoDB" id="9937043at2759"/>
<keyword evidence="1" id="KW-1133">Transmembrane helix</keyword>
<dbReference type="PANTHER" id="PTHR46013:SF7">
    <property type="entry name" value="IG-LIKE DOMAIN-CONTAINING PROTEIN"/>
    <property type="match status" value="1"/>
</dbReference>
<dbReference type="InterPro" id="IPR007110">
    <property type="entry name" value="Ig-like_dom"/>
</dbReference>